<feature type="compositionally biased region" description="Low complexity" evidence="1">
    <location>
        <begin position="152"/>
        <end position="168"/>
    </location>
</feature>
<reference evidence="2" key="1">
    <citation type="submission" date="2017-07" db="EMBL/GenBank/DDBJ databases">
        <title>Taro Niue Genome Assembly and Annotation.</title>
        <authorList>
            <person name="Atibalentja N."/>
            <person name="Keating K."/>
            <person name="Fields C.J."/>
        </authorList>
    </citation>
    <scope>NUCLEOTIDE SEQUENCE</scope>
    <source>
        <strain evidence="2">Niue_2</strain>
        <tissue evidence="2">Leaf</tissue>
    </source>
</reference>
<feature type="compositionally biased region" description="Low complexity" evidence="1">
    <location>
        <begin position="124"/>
        <end position="137"/>
    </location>
</feature>
<keyword evidence="3" id="KW-1185">Reference proteome</keyword>
<gene>
    <name evidence="2" type="ORF">Taro_038144</name>
</gene>
<evidence type="ECO:0000313" key="2">
    <source>
        <dbReference type="EMBL" id="MQM05335.1"/>
    </source>
</evidence>
<dbReference type="EMBL" id="NMUH01003393">
    <property type="protein sequence ID" value="MQM05335.1"/>
    <property type="molecule type" value="Genomic_DNA"/>
</dbReference>
<proteinExistence type="predicted"/>
<evidence type="ECO:0000256" key="1">
    <source>
        <dbReference type="SAM" id="MobiDB-lite"/>
    </source>
</evidence>
<sequence>MVSTLDHLRSTLETSPRELICQSGIVCRHTSWAGRPDDHLLPGIRQDFESPFHLFPLPFNLHPSSLIPHSPSSPIPLYTASMAHKQAPRRGARARATARPIPADDDPPTERRTKRRHDPAEQPGSSSAKRGRASSSGRGQGSVYPRREFLDSSPEASEKSTSSSTESS</sequence>
<accession>A0A843WLC1</accession>
<feature type="region of interest" description="Disordered" evidence="1">
    <location>
        <begin position="69"/>
        <end position="168"/>
    </location>
</feature>
<dbReference type="Proteomes" id="UP000652761">
    <property type="component" value="Unassembled WGS sequence"/>
</dbReference>
<organism evidence="2 3">
    <name type="scientific">Colocasia esculenta</name>
    <name type="common">Wild taro</name>
    <name type="synonym">Arum esculentum</name>
    <dbReference type="NCBI Taxonomy" id="4460"/>
    <lineage>
        <taxon>Eukaryota</taxon>
        <taxon>Viridiplantae</taxon>
        <taxon>Streptophyta</taxon>
        <taxon>Embryophyta</taxon>
        <taxon>Tracheophyta</taxon>
        <taxon>Spermatophyta</taxon>
        <taxon>Magnoliopsida</taxon>
        <taxon>Liliopsida</taxon>
        <taxon>Araceae</taxon>
        <taxon>Aroideae</taxon>
        <taxon>Colocasieae</taxon>
        <taxon>Colocasia</taxon>
    </lineage>
</organism>
<name>A0A843WLC1_COLES</name>
<evidence type="ECO:0000313" key="3">
    <source>
        <dbReference type="Proteomes" id="UP000652761"/>
    </source>
</evidence>
<dbReference type="AlphaFoldDB" id="A0A843WLC1"/>
<comment type="caution">
    <text evidence="2">The sequence shown here is derived from an EMBL/GenBank/DDBJ whole genome shotgun (WGS) entry which is preliminary data.</text>
</comment>
<protein>
    <submittedName>
        <fullName evidence="2">Uncharacterized protein</fullName>
    </submittedName>
</protein>